<feature type="binding site" evidence="9">
    <location>
        <position position="780"/>
    </location>
    <ligand>
        <name>ATP</name>
        <dbReference type="ChEBI" id="CHEBI:30616"/>
        <label>2</label>
    </ligand>
</feature>
<feature type="binding site" evidence="9">
    <location>
        <position position="707"/>
    </location>
    <ligand>
        <name>ATP</name>
        <dbReference type="ChEBI" id="CHEBI:30616"/>
        <label>2</label>
    </ligand>
</feature>
<dbReference type="SUPFAM" id="SSF52440">
    <property type="entry name" value="PreATP-grasp domain"/>
    <property type="match status" value="2"/>
</dbReference>
<comment type="cofactor">
    <cofactor evidence="9">
        <name>Mg(2+)</name>
        <dbReference type="ChEBI" id="CHEBI:18420"/>
    </cofactor>
    <cofactor evidence="9">
        <name>Mn(2+)</name>
        <dbReference type="ChEBI" id="CHEBI:29035"/>
    </cofactor>
    <text evidence="9">Binds 4 Mg(2+) or Mn(2+) ions per subunit.</text>
</comment>
<feature type="binding site" evidence="9">
    <location>
        <position position="300"/>
    </location>
    <ligand>
        <name>Mg(2+)</name>
        <dbReference type="ChEBI" id="CHEBI:18420"/>
        <label>2</label>
    </ligand>
</feature>
<comment type="similarity">
    <text evidence="1 9">Belongs to the CarB family.</text>
</comment>
<name>A0ABY8EHQ9_9FIRM</name>
<dbReference type="NCBIfam" id="NF009455">
    <property type="entry name" value="PRK12815.1"/>
    <property type="match status" value="1"/>
</dbReference>
<feature type="binding site" evidence="9">
    <location>
        <position position="834"/>
    </location>
    <ligand>
        <name>Mn(2+)</name>
        <dbReference type="ChEBI" id="CHEBI:29035"/>
        <label>4</label>
    </ligand>
</feature>
<dbReference type="InterPro" id="IPR005483">
    <property type="entry name" value="CPSase_dom"/>
</dbReference>
<feature type="binding site" evidence="9">
    <location>
        <position position="175"/>
    </location>
    <ligand>
        <name>ATP</name>
        <dbReference type="ChEBI" id="CHEBI:30616"/>
        <label>1</label>
    </ligand>
</feature>
<feature type="domain" description="ATP-grasp" evidence="10">
    <location>
        <begin position="133"/>
        <end position="327"/>
    </location>
</feature>
<keyword evidence="7 9" id="KW-0665">Pyrimidine biosynthesis</keyword>
<evidence type="ECO:0000256" key="1">
    <source>
        <dbReference type="ARBA" id="ARBA00009799"/>
    </source>
</evidence>
<dbReference type="RefSeq" id="WP_277734635.1">
    <property type="nucleotide sequence ID" value="NZ_CP120733.1"/>
</dbReference>
<reference evidence="12 13" key="1">
    <citation type="submission" date="2023-03" db="EMBL/GenBank/DDBJ databases">
        <title>Complete genome sequence of Tepidibacter sp. SWIR-1, isolated from a deep-sea hydrothermal vent.</title>
        <authorList>
            <person name="Li X."/>
        </authorList>
    </citation>
    <scope>NUCLEOTIDE SEQUENCE [LARGE SCALE GENOMIC DNA]</scope>
    <source>
        <strain evidence="12 13">SWIR-1</strain>
    </source>
</reference>
<dbReference type="Pfam" id="PF02786">
    <property type="entry name" value="CPSase_L_D2"/>
    <property type="match status" value="2"/>
</dbReference>
<feature type="binding site" evidence="9">
    <location>
        <position position="832"/>
    </location>
    <ligand>
        <name>Mg(2+)</name>
        <dbReference type="ChEBI" id="CHEBI:18420"/>
        <label>3</label>
    </ligand>
</feature>
<dbReference type="PROSITE" id="PS00867">
    <property type="entry name" value="CPSASE_2"/>
    <property type="match status" value="2"/>
</dbReference>
<evidence type="ECO:0000256" key="7">
    <source>
        <dbReference type="ARBA" id="ARBA00022975"/>
    </source>
</evidence>
<feature type="binding site" evidence="9">
    <location>
        <position position="832"/>
    </location>
    <ligand>
        <name>ATP</name>
        <dbReference type="ChEBI" id="CHEBI:30616"/>
        <label>2</label>
    </ligand>
</feature>
<feature type="binding site" evidence="9">
    <location>
        <position position="748"/>
    </location>
    <ligand>
        <name>ATP</name>
        <dbReference type="ChEBI" id="CHEBI:30616"/>
        <label>2</label>
    </ligand>
</feature>
<dbReference type="SUPFAM" id="SSF52335">
    <property type="entry name" value="Methylglyoxal synthase-like"/>
    <property type="match status" value="1"/>
</dbReference>
<gene>
    <name evidence="9 12" type="primary">carB</name>
    <name evidence="12" type="ORF">P4S50_09505</name>
</gene>
<feature type="domain" description="ATP-grasp" evidence="10">
    <location>
        <begin position="671"/>
        <end position="861"/>
    </location>
</feature>
<dbReference type="InterPro" id="IPR036897">
    <property type="entry name" value="CarbamoylP_synth_lsu_oligo_sf"/>
</dbReference>
<feature type="binding site" evidence="9">
    <location>
        <position position="208"/>
    </location>
    <ligand>
        <name>ATP</name>
        <dbReference type="ChEBI" id="CHEBI:30616"/>
        <label>1</label>
    </ligand>
</feature>
<dbReference type="InterPro" id="IPR011761">
    <property type="entry name" value="ATP-grasp"/>
</dbReference>
<feature type="binding site" evidence="9">
    <location>
        <position position="752"/>
    </location>
    <ligand>
        <name>ATP</name>
        <dbReference type="ChEBI" id="CHEBI:30616"/>
        <label>2</label>
    </ligand>
</feature>
<dbReference type="Gene3D" id="3.30.470.20">
    <property type="entry name" value="ATP-grasp fold, B domain"/>
    <property type="match status" value="2"/>
</dbReference>
<feature type="binding site" evidence="9">
    <location>
        <position position="176"/>
    </location>
    <ligand>
        <name>ATP</name>
        <dbReference type="ChEBI" id="CHEBI:30616"/>
        <label>1</label>
    </ligand>
</feature>
<evidence type="ECO:0000256" key="8">
    <source>
        <dbReference type="ARBA" id="ARBA00047359"/>
    </source>
</evidence>
<feature type="binding site" evidence="9">
    <location>
        <position position="746"/>
    </location>
    <ligand>
        <name>ATP</name>
        <dbReference type="ChEBI" id="CHEBI:30616"/>
        <label>2</label>
    </ligand>
</feature>
<dbReference type="InterPro" id="IPR016185">
    <property type="entry name" value="PreATP-grasp_dom_sf"/>
</dbReference>
<comment type="pathway">
    <text evidence="9">Pyrimidine metabolism; UMP biosynthesis via de novo pathway; (S)-dihydroorotate from bicarbonate: step 1/3.</text>
</comment>
<evidence type="ECO:0000256" key="5">
    <source>
        <dbReference type="ARBA" id="ARBA00022741"/>
    </source>
</evidence>
<evidence type="ECO:0000313" key="12">
    <source>
        <dbReference type="EMBL" id="WFD12301.1"/>
    </source>
</evidence>
<dbReference type="HAMAP" id="MF_01210_A">
    <property type="entry name" value="CPSase_L_chain_A"/>
    <property type="match status" value="1"/>
</dbReference>
<feature type="domain" description="MGS-like" evidence="11">
    <location>
        <begin position="930"/>
        <end position="1062"/>
    </location>
</feature>
<keyword evidence="4 9" id="KW-0677">Repeat</keyword>
<feature type="binding site" evidence="9">
    <location>
        <position position="298"/>
    </location>
    <ligand>
        <name>Mg(2+)</name>
        <dbReference type="ChEBI" id="CHEBI:18420"/>
        <label>2</label>
    </ligand>
</feature>
<evidence type="ECO:0000259" key="11">
    <source>
        <dbReference type="PROSITE" id="PS51855"/>
    </source>
</evidence>
<dbReference type="InterPro" id="IPR005479">
    <property type="entry name" value="CPAse_ATP-bd"/>
</dbReference>
<sequence>MGLDKSIKKVIIIGSGPIVIGQAAEFDYSGTQACKAIKEEGIKTVLVNSNPATIMTDMDIADKVYIEPLNIESLENIIQKEKPDGILAGFGGQTALNLAMELQEKGILDKYNVKFLGTDSDTIKKAEDREEFKKLMIDIKQPVPMSIIANNIKECEEFVKEYGYPVIIRPAYTLGGTGGGIANNYEELINTCENGLKSSPINQILLEQSVAGWKEIEYEVIRDKKDNCIIICNMENIDPVGVHTGDSIVIAPSQTLRDKEYQMLRTASIDIIRSLKIEGGCNVQFALDPKSSKYIVIEVNPRVSRSSALASKAAGYPIAKIAAKIAIGYSLDELKNYATKNSSAFFEPSLDYVVVKIPKWPFDKFNKADKKLGTQMKATGEVMAISRSFENALLKAVSCLEAKFTGLRIPHITNMNKDEIIEKIKMSDDERIFAIAEALRIGIDLECIFELTQIDKWFLYGINNIVEIENKLKQESMDGNVIYDAQAMGFTDEEICEISGIDFEALKKIRKDNNIYPVYKMVDTCSGEFESTTPYYYSCYDKEDENEVSNNKKIIVLGSGPIRIGQGIEFDYCCVHGVWAIKEKGYESIIINNNPETVSTDFDISDKLYFEPLYIDDVMNVINKEKPDGVIVQFGGQTSINLTKQLSEKKVNILGTSFESIDLAEDRGKLSDILKDLSIPTPKGYTVNNLEDAFNTANKLGYPVIVRPSYVIGGRAMQVVYDDKTLQNYMNEAVSLSSQHTVLIDKYVKGTEIEVDAISDGEDILIPGIMEHIEKTGVHSGDSITVYPTVSLDKETIDKLVSYTKKIVKELKIVGLVNIQYVYDGKEVYVIEVNPRASRTVPILSKVTQVPMVKLAVESMLGNKLKELGYGTGLLENKQLYAVKIPVFSSEKLANVDVYLSPEMKSTGEVLGVDKNLDKAVYKGFRAVNIDIPTNGGIYVSLSDVNKKEAFEVIKKYYKLGFKLYASKGTSEFFNNNSISCEQVDLDKLNDLISKGHINIVINTPTNGNSLESEGFKLRKKATERKVPIFTSIDTANLFIKAINIKKKDEEIEYVSLDNYFV</sequence>
<dbReference type="Gene3D" id="3.40.50.1380">
    <property type="entry name" value="Methylglyoxal synthase-like domain"/>
    <property type="match status" value="1"/>
</dbReference>
<evidence type="ECO:0000313" key="13">
    <source>
        <dbReference type="Proteomes" id="UP001222800"/>
    </source>
</evidence>
<dbReference type="PROSITE" id="PS51855">
    <property type="entry name" value="MGS"/>
    <property type="match status" value="1"/>
</dbReference>
<dbReference type="NCBIfam" id="NF003671">
    <property type="entry name" value="PRK05294.1"/>
    <property type="match status" value="1"/>
</dbReference>
<dbReference type="PROSITE" id="PS50975">
    <property type="entry name" value="ATP_GRASP"/>
    <property type="match status" value="2"/>
</dbReference>
<dbReference type="InterPro" id="IPR011607">
    <property type="entry name" value="MGS-like_dom"/>
</dbReference>
<dbReference type="Gene3D" id="3.40.50.20">
    <property type="match status" value="2"/>
</dbReference>
<dbReference type="SUPFAM" id="SSF48108">
    <property type="entry name" value="Carbamoyl phosphate synthetase, large subunit connection domain"/>
    <property type="match status" value="1"/>
</dbReference>
<dbReference type="Gene3D" id="1.10.1030.10">
    <property type="entry name" value="Carbamoyl-phosphate synthetase, large subunit oligomerisation domain"/>
    <property type="match status" value="1"/>
</dbReference>
<evidence type="ECO:0000256" key="6">
    <source>
        <dbReference type="ARBA" id="ARBA00022840"/>
    </source>
</evidence>
<keyword evidence="6 9" id="KW-0067">ATP-binding</keyword>
<dbReference type="InterPro" id="IPR036914">
    <property type="entry name" value="MGS-like_dom_sf"/>
</dbReference>
<comment type="caution">
    <text evidence="9">Lacks conserved residue(s) required for the propagation of feature annotation.</text>
</comment>
<evidence type="ECO:0000256" key="3">
    <source>
        <dbReference type="ARBA" id="ARBA00022598"/>
    </source>
</evidence>
<keyword evidence="3 9" id="KW-0436">Ligase</keyword>
<feature type="binding site" evidence="9">
    <location>
        <position position="215"/>
    </location>
    <ligand>
        <name>ATP</name>
        <dbReference type="ChEBI" id="CHEBI:30616"/>
        <label>1</label>
    </ligand>
</feature>
<feature type="region of interest" description="Carbamoyl phosphate synthetic domain" evidence="9">
    <location>
        <begin position="547"/>
        <end position="929"/>
    </location>
</feature>
<dbReference type="Pfam" id="PF02142">
    <property type="entry name" value="MGS"/>
    <property type="match status" value="1"/>
</dbReference>
<protein>
    <recommendedName>
        <fullName evidence="9">Carbamoyl phosphate synthase large chain</fullName>
        <ecNumber evidence="9">6.3.4.16</ecNumber>
        <ecNumber evidence="9">6.3.5.5</ecNumber>
    </recommendedName>
    <alternativeName>
        <fullName evidence="9">Carbamoyl phosphate synthetase ammonia chain</fullName>
    </alternativeName>
</protein>
<organism evidence="12 13">
    <name type="scientific">Tepidibacter hydrothermalis</name>
    <dbReference type="NCBI Taxonomy" id="3036126"/>
    <lineage>
        <taxon>Bacteria</taxon>
        <taxon>Bacillati</taxon>
        <taxon>Bacillota</taxon>
        <taxon>Clostridia</taxon>
        <taxon>Peptostreptococcales</taxon>
        <taxon>Peptostreptococcaceae</taxon>
        <taxon>Tepidibacter</taxon>
    </lineage>
</organism>
<feature type="binding site" evidence="9">
    <location>
        <position position="820"/>
    </location>
    <ligand>
        <name>ATP</name>
        <dbReference type="ChEBI" id="CHEBI:30616"/>
        <label>2</label>
    </ligand>
</feature>
<dbReference type="Pfam" id="PF25596">
    <property type="entry name" value="CPSase_L_D1"/>
    <property type="match status" value="2"/>
</dbReference>
<comment type="pathway">
    <text evidence="9">Amino-acid biosynthesis; L-arginine biosynthesis; carbamoyl phosphate from bicarbonate: step 1/1.</text>
</comment>
<feature type="binding site" evidence="9">
    <location>
        <position position="242"/>
    </location>
    <ligand>
        <name>ATP</name>
        <dbReference type="ChEBI" id="CHEBI:30616"/>
        <label>1</label>
    </ligand>
</feature>
<proteinExistence type="inferred from homology"/>
<feature type="binding site" evidence="9">
    <location>
        <position position="832"/>
    </location>
    <ligand>
        <name>Mg(2+)</name>
        <dbReference type="ChEBI" id="CHEBI:18420"/>
        <label>4</label>
    </ligand>
</feature>
<feature type="binding site" evidence="9">
    <location>
        <position position="832"/>
    </location>
    <ligand>
        <name>Mn(2+)</name>
        <dbReference type="ChEBI" id="CHEBI:29035"/>
        <label>4</label>
    </ligand>
</feature>
<feature type="binding site" evidence="9">
    <location>
        <position position="129"/>
    </location>
    <ligand>
        <name>ATP</name>
        <dbReference type="ChEBI" id="CHEBI:30616"/>
        <label>1</label>
    </ligand>
</feature>
<feature type="binding site" evidence="9">
    <location>
        <position position="834"/>
    </location>
    <ligand>
        <name>Mg(2+)</name>
        <dbReference type="ChEBI" id="CHEBI:18420"/>
        <label>4</label>
    </ligand>
</feature>
<dbReference type="PANTHER" id="PTHR11405:SF53">
    <property type="entry name" value="CARBAMOYL-PHOSPHATE SYNTHASE [AMMONIA], MITOCHONDRIAL"/>
    <property type="match status" value="1"/>
</dbReference>
<dbReference type="PANTHER" id="PTHR11405">
    <property type="entry name" value="CARBAMOYLTRANSFERASE FAMILY MEMBER"/>
    <property type="match status" value="1"/>
</dbReference>
<dbReference type="PROSITE" id="PS00866">
    <property type="entry name" value="CPSASE_1"/>
    <property type="match status" value="2"/>
</dbReference>
<feature type="binding site" evidence="9">
    <location>
        <position position="298"/>
    </location>
    <ligand>
        <name>Mn(2+)</name>
        <dbReference type="ChEBI" id="CHEBI:29035"/>
        <label>2</label>
    </ligand>
</feature>
<feature type="binding site" evidence="9">
    <location>
        <position position="832"/>
    </location>
    <ligand>
        <name>Mn(2+)</name>
        <dbReference type="ChEBI" id="CHEBI:29035"/>
        <label>3</label>
    </ligand>
</feature>
<evidence type="ECO:0000256" key="9">
    <source>
        <dbReference type="HAMAP-Rule" id="MF_01210"/>
    </source>
</evidence>
<comment type="catalytic activity">
    <reaction evidence="8 9">
        <text>hydrogencarbonate + NH4(+) + 2 ATP = carbamoyl phosphate + 2 ADP + phosphate + 2 H(+)</text>
        <dbReference type="Rhea" id="RHEA:18029"/>
        <dbReference type="ChEBI" id="CHEBI:15378"/>
        <dbReference type="ChEBI" id="CHEBI:17544"/>
        <dbReference type="ChEBI" id="CHEBI:28938"/>
        <dbReference type="ChEBI" id="CHEBI:30616"/>
        <dbReference type="ChEBI" id="CHEBI:43474"/>
        <dbReference type="ChEBI" id="CHEBI:58228"/>
        <dbReference type="ChEBI" id="CHEBI:456216"/>
        <dbReference type="EC" id="6.3.4.16"/>
    </reaction>
</comment>
<dbReference type="GO" id="GO:0004088">
    <property type="term" value="F:carbamoyl-phosphate synthase (glutamine-hydrolyzing) activity"/>
    <property type="evidence" value="ECO:0007669"/>
    <property type="project" value="UniProtKB-EC"/>
</dbReference>
<comment type="domain">
    <text evidence="9">The large subunit is composed of 2 ATP-grasp domains that are involved in binding the 2 ATP molecules needed for carbamoyl phosphate synthesis. The N-terminal ATP-grasp domain (referred to as the carboxyphosphate synthetic component) catalyzes the ATP-dependent phosphorylation of hydrogencarbonate to carboxyphosphate and the subsequent nucleophilic attack by ammonia to form a carbamate intermediate. The C-terminal ATP-grasp domain (referred to as the carbamoyl phosphate synthetic component) then catalyzes the phosphorylation of carbamate with the second ATP to form the end product carbamoyl phosphate. The reactive and unstable enzyme intermediates are sequentially channeled from one active site to the next through the interior of the protein over a distance of at least 96 A.</text>
</comment>
<feature type="binding site" evidence="9">
    <location>
        <position position="778"/>
    </location>
    <ligand>
        <name>ATP</name>
        <dbReference type="ChEBI" id="CHEBI:30616"/>
        <label>2</label>
    </ligand>
</feature>
<feature type="binding site" evidence="9">
    <location>
        <position position="284"/>
    </location>
    <ligand>
        <name>ATP</name>
        <dbReference type="ChEBI" id="CHEBI:30616"/>
        <label>1</label>
    </ligand>
</feature>
<dbReference type="Pfam" id="PF02787">
    <property type="entry name" value="CPSase_L_D3"/>
    <property type="match status" value="1"/>
</dbReference>
<feature type="binding site" evidence="9">
    <location>
        <position position="210"/>
    </location>
    <ligand>
        <name>ATP</name>
        <dbReference type="ChEBI" id="CHEBI:30616"/>
        <label>1</label>
    </ligand>
</feature>
<evidence type="ECO:0000259" key="10">
    <source>
        <dbReference type="PROSITE" id="PS50975"/>
    </source>
</evidence>
<feature type="binding site" evidence="9">
    <location>
        <position position="820"/>
    </location>
    <ligand>
        <name>Mg(2+)</name>
        <dbReference type="ChEBI" id="CHEBI:18420"/>
        <label>3</label>
    </ligand>
</feature>
<dbReference type="NCBIfam" id="TIGR01369">
    <property type="entry name" value="CPSaseII_lrg"/>
    <property type="match status" value="1"/>
</dbReference>
<feature type="binding site" evidence="9">
    <location>
        <position position="284"/>
    </location>
    <ligand>
        <name>Mn(2+)</name>
        <dbReference type="ChEBI" id="CHEBI:29035"/>
        <label>1</label>
    </ligand>
</feature>
<feature type="binding site" evidence="9">
    <location>
        <position position="243"/>
    </location>
    <ligand>
        <name>ATP</name>
        <dbReference type="ChEBI" id="CHEBI:30616"/>
        <label>1</label>
    </ligand>
</feature>
<feature type="binding site" evidence="9">
    <location>
        <position position="169"/>
    </location>
    <ligand>
        <name>ATP</name>
        <dbReference type="ChEBI" id="CHEBI:30616"/>
        <label>1</label>
    </ligand>
</feature>
<keyword evidence="5 9" id="KW-0547">Nucleotide-binding</keyword>
<dbReference type="InterPro" id="IPR058047">
    <property type="entry name" value="CPSase_preATP-grasp"/>
</dbReference>
<feature type="binding site" evidence="9">
    <location>
        <position position="241"/>
    </location>
    <ligand>
        <name>ATP</name>
        <dbReference type="ChEBI" id="CHEBI:30616"/>
        <label>1</label>
    </ligand>
</feature>
<feature type="region of interest" description="Carboxyphosphate synthetic domain" evidence="9">
    <location>
        <begin position="1"/>
        <end position="401"/>
    </location>
</feature>
<feature type="binding site" evidence="9">
    <location>
        <position position="779"/>
    </location>
    <ligand>
        <name>ATP</name>
        <dbReference type="ChEBI" id="CHEBI:30616"/>
        <label>2</label>
    </ligand>
</feature>
<dbReference type="Gene3D" id="3.30.1490.20">
    <property type="entry name" value="ATP-grasp fold, A domain"/>
    <property type="match status" value="2"/>
</dbReference>
<dbReference type="InterPro" id="IPR005480">
    <property type="entry name" value="CPSase_lsu_oligo"/>
</dbReference>
<dbReference type="SUPFAM" id="SSF56059">
    <property type="entry name" value="Glutathione synthetase ATP-binding domain-like"/>
    <property type="match status" value="2"/>
</dbReference>
<dbReference type="SMART" id="SM00851">
    <property type="entry name" value="MGS"/>
    <property type="match status" value="1"/>
</dbReference>
<evidence type="ECO:0000256" key="4">
    <source>
        <dbReference type="ARBA" id="ARBA00022737"/>
    </source>
</evidence>
<feature type="binding site" evidence="9">
    <location>
        <position position="298"/>
    </location>
    <ligand>
        <name>ATP</name>
        <dbReference type="ChEBI" id="CHEBI:30616"/>
        <label>1</label>
    </ligand>
</feature>
<feature type="binding site" evidence="9">
    <location>
        <position position="298"/>
    </location>
    <ligand>
        <name>Mn(2+)</name>
        <dbReference type="ChEBI" id="CHEBI:29035"/>
        <label>1</label>
    </ligand>
</feature>
<dbReference type="EC" id="6.3.5.5" evidence="9"/>
<keyword evidence="9" id="KW-0028">Amino-acid biosynthesis</keyword>
<dbReference type="HAMAP" id="MF_01210_B">
    <property type="entry name" value="CPSase_L_chain_B"/>
    <property type="match status" value="1"/>
</dbReference>
<dbReference type="EMBL" id="CP120733">
    <property type="protein sequence ID" value="WFD12301.1"/>
    <property type="molecule type" value="Genomic_DNA"/>
</dbReference>
<feature type="binding site" evidence="9">
    <location>
        <position position="820"/>
    </location>
    <ligand>
        <name>Mn(2+)</name>
        <dbReference type="ChEBI" id="CHEBI:29035"/>
        <label>3</label>
    </ligand>
</feature>
<feature type="binding site" evidence="9">
    <location>
        <position position="777"/>
    </location>
    <ligand>
        <name>ATP</name>
        <dbReference type="ChEBI" id="CHEBI:30616"/>
        <label>2</label>
    </ligand>
</feature>
<keyword evidence="2 9" id="KW-0055">Arginine biosynthesis</keyword>
<dbReference type="SMART" id="SM01096">
    <property type="entry name" value="CPSase_L_D3"/>
    <property type="match status" value="1"/>
</dbReference>
<dbReference type="Proteomes" id="UP001222800">
    <property type="component" value="Chromosome"/>
</dbReference>
<evidence type="ECO:0000256" key="2">
    <source>
        <dbReference type="ARBA" id="ARBA00022571"/>
    </source>
</evidence>
<comment type="subunit">
    <text evidence="9">Composed of two chains; the small (or glutamine) chain promotes the hydrolysis of glutamine to ammonia, which is used by the large (or ammonia) chain to synthesize carbamoyl phosphate. Tetramer of heterodimers (alpha,beta)4.</text>
</comment>
<feature type="region of interest" description="Allosteric domain" evidence="9">
    <location>
        <begin position="930"/>
        <end position="1062"/>
    </location>
</feature>
<keyword evidence="13" id="KW-1185">Reference proteome</keyword>
<feature type="binding site" evidence="9">
    <location>
        <position position="300"/>
    </location>
    <ligand>
        <name>Mn(2+)</name>
        <dbReference type="ChEBI" id="CHEBI:29035"/>
        <label>2</label>
    </ligand>
</feature>
<accession>A0ABY8EHQ9</accession>
<dbReference type="InterPro" id="IPR006275">
    <property type="entry name" value="CPSase_lsu"/>
</dbReference>
<dbReference type="EC" id="6.3.4.16" evidence="9"/>
<comment type="function">
    <text evidence="9">Large subunit of the glutamine-dependent carbamoyl phosphate synthetase (CPSase). CPSase catalyzes the formation of carbamoyl phosphate from the ammonia moiety of glutamine, carbonate, and phosphate donated by ATP, constituting the first step of 2 biosynthetic pathways, one leading to arginine and/or urea and the other to pyrimidine nucleotides. The large subunit (synthetase) binds the substrates ammonia (free or transferred from glutamine from the small subunit), hydrogencarbonate and ATP and carries out an ATP-coupled ligase reaction, activating hydrogencarbonate by forming carboxy phosphate which reacts with ammonia to form carbamoyl phosphate.</text>
</comment>
<feature type="binding site" evidence="9">
    <location>
        <position position="298"/>
    </location>
    <ligand>
        <name>Mg(2+)</name>
        <dbReference type="ChEBI" id="CHEBI:18420"/>
        <label>1</label>
    </ligand>
</feature>
<dbReference type="PRINTS" id="PR00098">
    <property type="entry name" value="CPSASE"/>
</dbReference>
<feature type="binding site" evidence="9">
    <location>
        <position position="284"/>
    </location>
    <ligand>
        <name>Mg(2+)</name>
        <dbReference type="ChEBI" id="CHEBI:18420"/>
        <label>1</label>
    </ligand>
</feature>
<comment type="catalytic activity">
    <reaction evidence="9">
        <text>hydrogencarbonate + L-glutamine + 2 ATP + H2O = carbamoyl phosphate + L-glutamate + 2 ADP + phosphate + 2 H(+)</text>
        <dbReference type="Rhea" id="RHEA:18633"/>
        <dbReference type="ChEBI" id="CHEBI:15377"/>
        <dbReference type="ChEBI" id="CHEBI:15378"/>
        <dbReference type="ChEBI" id="CHEBI:17544"/>
        <dbReference type="ChEBI" id="CHEBI:29985"/>
        <dbReference type="ChEBI" id="CHEBI:30616"/>
        <dbReference type="ChEBI" id="CHEBI:43474"/>
        <dbReference type="ChEBI" id="CHEBI:58228"/>
        <dbReference type="ChEBI" id="CHEBI:58359"/>
        <dbReference type="ChEBI" id="CHEBI:456216"/>
        <dbReference type="EC" id="6.3.5.5"/>
    </reaction>
</comment>
<dbReference type="InterPro" id="IPR013815">
    <property type="entry name" value="ATP_grasp_subdomain_1"/>
</dbReference>